<proteinExistence type="predicted"/>
<evidence type="ECO:0000313" key="2">
    <source>
        <dbReference type="Proteomes" id="UP001055811"/>
    </source>
</evidence>
<dbReference type="EMBL" id="CM042013">
    <property type="protein sequence ID" value="KAI3740553.1"/>
    <property type="molecule type" value="Genomic_DNA"/>
</dbReference>
<sequence length="128" mass="14419">MDSEKPLLLRQASVTPNVNHHRWTPSPSSFCSKSVIERFRCINRDQKIGDQNLSNNPKKPVEALLLLPVTISLKSIEALLLLPIWSSDEFKAIGFNFRQAAVSGRERSGNGMWWQRQNWSECGAGGRA</sequence>
<evidence type="ECO:0000313" key="1">
    <source>
        <dbReference type="EMBL" id="KAI3740553.1"/>
    </source>
</evidence>
<reference evidence="2" key="1">
    <citation type="journal article" date="2022" name="Mol. Ecol. Resour.">
        <title>The genomes of chicory, endive, great burdock and yacon provide insights into Asteraceae palaeo-polyploidization history and plant inulin production.</title>
        <authorList>
            <person name="Fan W."/>
            <person name="Wang S."/>
            <person name="Wang H."/>
            <person name="Wang A."/>
            <person name="Jiang F."/>
            <person name="Liu H."/>
            <person name="Zhao H."/>
            <person name="Xu D."/>
            <person name="Zhang Y."/>
        </authorList>
    </citation>
    <scope>NUCLEOTIDE SEQUENCE [LARGE SCALE GENOMIC DNA]</scope>
    <source>
        <strain evidence="2">cv. Punajuju</strain>
    </source>
</reference>
<accession>A0ACB9D2C2</accession>
<comment type="caution">
    <text evidence="1">The sequence shown here is derived from an EMBL/GenBank/DDBJ whole genome shotgun (WGS) entry which is preliminary data.</text>
</comment>
<name>A0ACB9D2C2_CICIN</name>
<organism evidence="1 2">
    <name type="scientific">Cichorium intybus</name>
    <name type="common">Chicory</name>
    <dbReference type="NCBI Taxonomy" id="13427"/>
    <lineage>
        <taxon>Eukaryota</taxon>
        <taxon>Viridiplantae</taxon>
        <taxon>Streptophyta</taxon>
        <taxon>Embryophyta</taxon>
        <taxon>Tracheophyta</taxon>
        <taxon>Spermatophyta</taxon>
        <taxon>Magnoliopsida</taxon>
        <taxon>eudicotyledons</taxon>
        <taxon>Gunneridae</taxon>
        <taxon>Pentapetalae</taxon>
        <taxon>asterids</taxon>
        <taxon>campanulids</taxon>
        <taxon>Asterales</taxon>
        <taxon>Asteraceae</taxon>
        <taxon>Cichorioideae</taxon>
        <taxon>Cichorieae</taxon>
        <taxon>Cichoriinae</taxon>
        <taxon>Cichorium</taxon>
    </lineage>
</organism>
<protein>
    <submittedName>
        <fullName evidence="1">Uncharacterized protein</fullName>
    </submittedName>
</protein>
<gene>
    <name evidence="1" type="ORF">L2E82_31021</name>
</gene>
<dbReference type="Proteomes" id="UP001055811">
    <property type="component" value="Linkage Group LG05"/>
</dbReference>
<reference evidence="1 2" key="2">
    <citation type="journal article" date="2022" name="Mol. Ecol. Resour.">
        <title>The genomes of chicory, endive, great burdock and yacon provide insights into Asteraceae paleo-polyploidization history and plant inulin production.</title>
        <authorList>
            <person name="Fan W."/>
            <person name="Wang S."/>
            <person name="Wang H."/>
            <person name="Wang A."/>
            <person name="Jiang F."/>
            <person name="Liu H."/>
            <person name="Zhao H."/>
            <person name="Xu D."/>
            <person name="Zhang Y."/>
        </authorList>
    </citation>
    <scope>NUCLEOTIDE SEQUENCE [LARGE SCALE GENOMIC DNA]</scope>
    <source>
        <strain evidence="2">cv. Punajuju</strain>
        <tissue evidence="1">Leaves</tissue>
    </source>
</reference>
<keyword evidence="2" id="KW-1185">Reference proteome</keyword>